<feature type="region of interest" description="Disordered" evidence="1">
    <location>
        <begin position="71"/>
        <end position="112"/>
    </location>
</feature>
<organism evidence="3">
    <name type="scientific">Leptosphaeria maculans (strain JN3 / isolate v23.1.3 / race Av1-4-5-6-7-8)</name>
    <name type="common">Blackleg fungus</name>
    <name type="synonym">Phoma lingam</name>
    <dbReference type="NCBI Taxonomy" id="985895"/>
    <lineage>
        <taxon>Eukaryota</taxon>
        <taxon>Fungi</taxon>
        <taxon>Dikarya</taxon>
        <taxon>Ascomycota</taxon>
        <taxon>Pezizomycotina</taxon>
        <taxon>Dothideomycetes</taxon>
        <taxon>Pleosporomycetidae</taxon>
        <taxon>Pleosporales</taxon>
        <taxon>Pleosporineae</taxon>
        <taxon>Leptosphaeriaceae</taxon>
        <taxon>Plenodomus</taxon>
        <taxon>Plenodomus lingam/Leptosphaeria maculans species complex</taxon>
    </lineage>
</organism>
<gene>
    <name evidence="2" type="ORF">LEMA_P115120.1</name>
</gene>
<reference evidence="3" key="1">
    <citation type="journal article" date="2011" name="Nat. Commun.">
        <title>Effector diversification within compartments of the Leptosphaeria maculans genome affected by Repeat-Induced Point mutations.</title>
        <authorList>
            <person name="Rouxel T."/>
            <person name="Grandaubert J."/>
            <person name="Hane J.K."/>
            <person name="Hoede C."/>
            <person name="van de Wouw A.P."/>
            <person name="Couloux A."/>
            <person name="Dominguez V."/>
            <person name="Anthouard V."/>
            <person name="Bally P."/>
            <person name="Bourras S."/>
            <person name="Cozijnsen A.J."/>
            <person name="Ciuffetti L.M."/>
            <person name="Degrave A."/>
            <person name="Dilmaghani A."/>
            <person name="Duret L."/>
            <person name="Fudal I."/>
            <person name="Goodwin S.B."/>
            <person name="Gout L."/>
            <person name="Glaser N."/>
            <person name="Linglin J."/>
            <person name="Kema G.H.J."/>
            <person name="Lapalu N."/>
            <person name="Lawrence C.B."/>
            <person name="May K."/>
            <person name="Meyer M."/>
            <person name="Ollivier B."/>
            <person name="Poulain J."/>
            <person name="Schoch C.L."/>
            <person name="Simon A."/>
            <person name="Spatafora J.W."/>
            <person name="Stachowiak A."/>
            <person name="Turgeon B.G."/>
            <person name="Tyler B.M."/>
            <person name="Vincent D."/>
            <person name="Weissenbach J."/>
            <person name="Amselem J."/>
            <person name="Quesneville H."/>
            <person name="Oliver R.P."/>
            <person name="Wincker P."/>
            <person name="Balesdent M.-H."/>
            <person name="Howlett B.J."/>
        </authorList>
    </citation>
    <scope>NUCLEOTIDE SEQUENCE [LARGE SCALE GENOMIC DNA]</scope>
    <source>
        <strain evidence="3">JN3 / isolate v23.1.3 / race Av1-4-5-6-7-8</strain>
    </source>
</reference>
<evidence type="ECO:0000256" key="1">
    <source>
        <dbReference type="SAM" id="MobiDB-lite"/>
    </source>
</evidence>
<evidence type="ECO:0000313" key="3">
    <source>
        <dbReference type="Proteomes" id="UP000002668"/>
    </source>
</evidence>
<keyword evidence="3" id="KW-1185">Reference proteome</keyword>
<dbReference type="AlphaFoldDB" id="E4ZUL8"/>
<dbReference type="VEuPathDB" id="FungiDB:LEMA_P115120.1"/>
<dbReference type="InParanoid" id="E4ZUL8"/>
<sequence length="112" mass="12292">MYAYLISVYKAGRFWKKRECSVSVLGATLFLSASMRNGATRKEDKWTAADMGKVGVAMPVSAAPVRRWLVTPGSQAGPATKDAHQWIGSPKSRLTPPRSHHQHQRSRNLGSG</sequence>
<dbReference type="EMBL" id="FP929126">
    <property type="protein sequence ID" value="CBX95097.1"/>
    <property type="molecule type" value="Genomic_DNA"/>
</dbReference>
<evidence type="ECO:0000313" key="2">
    <source>
        <dbReference type="EMBL" id="CBX95097.1"/>
    </source>
</evidence>
<protein>
    <submittedName>
        <fullName evidence="2">Predicted protein</fullName>
    </submittedName>
</protein>
<name>E4ZUL8_LEPMJ</name>
<accession>E4ZUL8</accession>
<dbReference type="HOGENOM" id="CLU_2146323_0_0_1"/>
<proteinExistence type="predicted"/>
<dbReference type="Proteomes" id="UP000002668">
    <property type="component" value="Genome"/>
</dbReference>